<reference evidence="4 5" key="1">
    <citation type="submission" date="2022-08" db="EMBL/GenBank/DDBJ databases">
        <title>Aerococcaceae sp. nov isolated from spoiled eye mask.</title>
        <authorList>
            <person name="Zhou G."/>
            <person name="Xie X.-B."/>
            <person name="Shi Q.-S."/>
            <person name="Wang Y.-S."/>
            <person name="Wen X."/>
            <person name="Peng H."/>
            <person name="Yang X.-J."/>
            <person name="Tao H.-B."/>
            <person name="Huang X.-M."/>
        </authorList>
    </citation>
    <scope>NUCLEOTIDE SEQUENCE [LARGE SCALE GENOMIC DNA]</scope>
    <source>
        <strain evidence="5">DM20194951</strain>
    </source>
</reference>
<evidence type="ECO:0000313" key="5">
    <source>
        <dbReference type="Proteomes" id="UP001315967"/>
    </source>
</evidence>
<evidence type="ECO:0000256" key="3">
    <source>
        <dbReference type="ARBA" id="ARBA00022629"/>
    </source>
</evidence>
<name>A0ABY5P4A1_9LACT</name>
<dbReference type="InterPro" id="IPR000600">
    <property type="entry name" value="ROK"/>
</dbReference>
<comment type="function">
    <text evidence="1">Transcriptional repressor of xylose-utilizing enzymes.</text>
</comment>
<keyword evidence="3" id="KW-0859">Xylose metabolism</keyword>
<dbReference type="EMBL" id="CP102453">
    <property type="protein sequence ID" value="UUX33522.1"/>
    <property type="molecule type" value="Genomic_DNA"/>
</dbReference>
<dbReference type="InterPro" id="IPR036388">
    <property type="entry name" value="WH-like_DNA-bd_sf"/>
</dbReference>
<evidence type="ECO:0000313" key="4">
    <source>
        <dbReference type="EMBL" id="UUX33522.1"/>
    </source>
</evidence>
<keyword evidence="5" id="KW-1185">Reference proteome</keyword>
<dbReference type="SUPFAM" id="SSF53067">
    <property type="entry name" value="Actin-like ATPase domain"/>
    <property type="match status" value="1"/>
</dbReference>
<accession>A0ABY5P4A1</accession>
<comment type="similarity">
    <text evidence="2">Belongs to the ROK (NagC/XylR) family.</text>
</comment>
<dbReference type="RefSeq" id="WP_313793024.1">
    <property type="nucleotide sequence ID" value="NZ_CP102453.1"/>
</dbReference>
<dbReference type="InterPro" id="IPR043129">
    <property type="entry name" value="ATPase_NBD"/>
</dbReference>
<dbReference type="Pfam" id="PF00480">
    <property type="entry name" value="ROK"/>
    <property type="match status" value="1"/>
</dbReference>
<evidence type="ECO:0000256" key="2">
    <source>
        <dbReference type="ARBA" id="ARBA00006479"/>
    </source>
</evidence>
<sequence>MNKGLKPSDISLGNKNLIVRLITNNEIMSRSEISRITGLSEAAVSKIVASLIDNKILKEGEFVKGIRGRRAIGVTIDNETYRILSVHLSRRYFKIGKFNLSGECEESKVIEFETINANEMLKQVIIEVKNELSKDNRYLSLGVAVPGPFDMQTGVIMLMTEIIGFDNINIKDVFENEIDIPVIITHDANAGALACINNESERMTSNLAYYLVGEGVGVGVINEGNLVLGNRGVAGELGHVSIDHQGKKCKCGNHGCLELYCSSLSIINQAISLRWEYTDSKIFSKEKITIRHIVECADNNDLLAMKILKEAGYYISLGVLNIINSYNPEEIIIGDELSIASKYIQSELDEVLNERGISDVIKETSIIYADPQVDYILKGAAINAIDETVAIIY</sequence>
<evidence type="ECO:0000256" key="1">
    <source>
        <dbReference type="ARBA" id="ARBA00002486"/>
    </source>
</evidence>
<dbReference type="Gene3D" id="3.30.420.40">
    <property type="match status" value="2"/>
</dbReference>
<dbReference type="Gene3D" id="1.10.10.10">
    <property type="entry name" value="Winged helix-like DNA-binding domain superfamily/Winged helix DNA-binding domain"/>
    <property type="match status" value="1"/>
</dbReference>
<keyword evidence="3" id="KW-0119">Carbohydrate metabolism</keyword>
<dbReference type="InterPro" id="IPR049874">
    <property type="entry name" value="ROK_cs"/>
</dbReference>
<proteinExistence type="inferred from homology"/>
<dbReference type="Proteomes" id="UP001315967">
    <property type="component" value="Chromosome"/>
</dbReference>
<dbReference type="InterPro" id="IPR036390">
    <property type="entry name" value="WH_DNA-bd_sf"/>
</dbReference>
<dbReference type="SUPFAM" id="SSF46785">
    <property type="entry name" value="Winged helix' DNA-binding domain"/>
    <property type="match status" value="1"/>
</dbReference>
<protein>
    <submittedName>
        <fullName evidence="4">ROK family transcriptional regulator</fullName>
    </submittedName>
</protein>
<organism evidence="4 5">
    <name type="scientific">Fundicoccus culcitae</name>
    <dbReference type="NCBI Taxonomy" id="2969821"/>
    <lineage>
        <taxon>Bacteria</taxon>
        <taxon>Bacillati</taxon>
        <taxon>Bacillota</taxon>
        <taxon>Bacilli</taxon>
        <taxon>Lactobacillales</taxon>
        <taxon>Aerococcaceae</taxon>
        <taxon>Fundicoccus</taxon>
    </lineage>
</organism>
<dbReference type="PANTHER" id="PTHR18964:SF149">
    <property type="entry name" value="BIFUNCTIONAL UDP-N-ACETYLGLUCOSAMINE 2-EPIMERASE_N-ACETYLMANNOSAMINE KINASE"/>
    <property type="match status" value="1"/>
</dbReference>
<dbReference type="PANTHER" id="PTHR18964">
    <property type="entry name" value="ROK (REPRESSOR, ORF, KINASE) FAMILY"/>
    <property type="match status" value="1"/>
</dbReference>
<dbReference type="PROSITE" id="PS01125">
    <property type="entry name" value="ROK"/>
    <property type="match status" value="1"/>
</dbReference>
<gene>
    <name evidence="4" type="ORF">NRE15_11535</name>
</gene>